<dbReference type="PANTHER" id="PTHR30093">
    <property type="entry name" value="GENERAL SECRETION PATHWAY PROTEIN G"/>
    <property type="match status" value="1"/>
</dbReference>
<evidence type="ECO:0000313" key="3">
    <source>
        <dbReference type="Proteomes" id="UP000229459"/>
    </source>
</evidence>
<feature type="transmembrane region" description="Helical" evidence="1">
    <location>
        <begin position="12"/>
        <end position="37"/>
    </location>
</feature>
<dbReference type="Proteomes" id="UP000229459">
    <property type="component" value="Unassembled WGS sequence"/>
</dbReference>
<keyword evidence="1" id="KW-1133">Transmembrane helix</keyword>
<comment type="caution">
    <text evidence="2">The sequence shown here is derived from an EMBL/GenBank/DDBJ whole genome shotgun (WGS) entry which is preliminary data.</text>
</comment>
<dbReference type="Pfam" id="PF07963">
    <property type="entry name" value="N_methyl"/>
    <property type="match status" value="1"/>
</dbReference>
<name>A0A2H0B704_9BACT</name>
<organism evidence="2 3">
    <name type="scientific">Candidatus Beckwithbacteria bacterium CG23_combo_of_CG06-09_8_20_14_all_34_8</name>
    <dbReference type="NCBI Taxonomy" id="1974497"/>
    <lineage>
        <taxon>Bacteria</taxon>
        <taxon>Candidatus Beckwithiibacteriota</taxon>
    </lineage>
</organism>
<keyword evidence="1" id="KW-0472">Membrane</keyword>
<protein>
    <recommendedName>
        <fullName evidence="4">Type II secretion system protein GspG C-terminal domain-containing protein</fullName>
    </recommendedName>
</protein>
<evidence type="ECO:0000313" key="2">
    <source>
        <dbReference type="EMBL" id="PIP53404.1"/>
    </source>
</evidence>
<keyword evidence="1" id="KW-0812">Transmembrane</keyword>
<reference evidence="2 3" key="1">
    <citation type="submission" date="2017-09" db="EMBL/GenBank/DDBJ databases">
        <title>Depth-based differentiation of microbial function through sediment-hosted aquifers and enrichment of novel symbionts in the deep terrestrial subsurface.</title>
        <authorList>
            <person name="Probst A.J."/>
            <person name="Ladd B."/>
            <person name="Jarett J.K."/>
            <person name="Geller-Mcgrath D.E."/>
            <person name="Sieber C.M."/>
            <person name="Emerson J.B."/>
            <person name="Anantharaman K."/>
            <person name="Thomas B.C."/>
            <person name="Malmstrom R."/>
            <person name="Stieglmeier M."/>
            <person name="Klingl A."/>
            <person name="Woyke T."/>
            <person name="Ryan C.M."/>
            <person name="Banfield J.F."/>
        </authorList>
    </citation>
    <scope>NUCLEOTIDE SEQUENCE [LARGE SCALE GENOMIC DNA]</scope>
    <source>
        <strain evidence="2">CG23_combo_of_CG06-09_8_20_14_all_34_8</strain>
    </source>
</reference>
<accession>A0A2H0B704</accession>
<dbReference type="NCBIfam" id="TIGR02532">
    <property type="entry name" value="IV_pilin_GFxxxE"/>
    <property type="match status" value="1"/>
</dbReference>
<dbReference type="PROSITE" id="PS00409">
    <property type="entry name" value="PROKAR_NTER_METHYL"/>
    <property type="match status" value="1"/>
</dbReference>
<sequence length="159" mass="17152">MNLIYNNMKSQSGFTLIELLVVIGVIAILAAVVLVAVNPGRQFAQARDTQRRSDLYSITNAIYQYMAEHNGRLPDNDGNPATDNFPDSPVCIGTQAPCYDLSIAGDDPDTLIPTYVAGVPMDPQTGTPEDTDYTIYKDVNGRIVASASGELITDIGLVR</sequence>
<dbReference type="InterPro" id="IPR012902">
    <property type="entry name" value="N_methyl_site"/>
</dbReference>
<gene>
    <name evidence="2" type="ORF">COX08_01155</name>
</gene>
<proteinExistence type="predicted"/>
<dbReference type="Gene3D" id="3.30.700.10">
    <property type="entry name" value="Glycoprotein, Type 4 Pilin"/>
    <property type="match status" value="1"/>
</dbReference>
<evidence type="ECO:0000256" key="1">
    <source>
        <dbReference type="SAM" id="Phobius"/>
    </source>
</evidence>
<dbReference type="InterPro" id="IPR045584">
    <property type="entry name" value="Pilin-like"/>
</dbReference>
<dbReference type="SUPFAM" id="SSF54523">
    <property type="entry name" value="Pili subunits"/>
    <property type="match status" value="1"/>
</dbReference>
<dbReference type="EMBL" id="PCSR01000027">
    <property type="protein sequence ID" value="PIP53404.1"/>
    <property type="molecule type" value="Genomic_DNA"/>
</dbReference>
<dbReference type="AlphaFoldDB" id="A0A2H0B704"/>
<evidence type="ECO:0008006" key="4">
    <source>
        <dbReference type="Google" id="ProtNLM"/>
    </source>
</evidence>